<dbReference type="FunFam" id="3.10.260.20:FF:000002">
    <property type="entry name" value="SKI-like oncogene a"/>
    <property type="match status" value="1"/>
</dbReference>
<protein>
    <submittedName>
        <fullName evidence="4">C-SKI SMAD4-binding domain-containing protein</fullName>
    </submittedName>
</protein>
<dbReference type="InterPro" id="IPR010919">
    <property type="entry name" value="SAND-like_dom_sf"/>
</dbReference>
<organism evidence="3 4">
    <name type="scientific">Plectus sambesii</name>
    <dbReference type="NCBI Taxonomy" id="2011161"/>
    <lineage>
        <taxon>Eukaryota</taxon>
        <taxon>Metazoa</taxon>
        <taxon>Ecdysozoa</taxon>
        <taxon>Nematoda</taxon>
        <taxon>Chromadorea</taxon>
        <taxon>Plectida</taxon>
        <taxon>Plectina</taxon>
        <taxon>Plectoidea</taxon>
        <taxon>Plectidae</taxon>
        <taxon>Plectus</taxon>
    </lineage>
</organism>
<evidence type="ECO:0000256" key="1">
    <source>
        <dbReference type="ARBA" id="ARBA00009513"/>
    </source>
</evidence>
<proteinExistence type="inferred from homology"/>
<dbReference type="SUPFAM" id="SSF46955">
    <property type="entry name" value="Putative DNA-binding domain"/>
    <property type="match status" value="1"/>
</dbReference>
<dbReference type="Gene3D" id="3.10.390.10">
    <property type="entry name" value="SAND domain-like"/>
    <property type="match status" value="1"/>
</dbReference>
<dbReference type="GO" id="GO:0030514">
    <property type="term" value="P:negative regulation of BMP signaling pathway"/>
    <property type="evidence" value="ECO:0007669"/>
    <property type="project" value="TreeGrafter"/>
</dbReference>
<dbReference type="PANTHER" id="PTHR10005">
    <property type="entry name" value="SKI ONCOGENE-RELATED"/>
    <property type="match status" value="1"/>
</dbReference>
<dbReference type="CDD" id="cd21079">
    <property type="entry name" value="DHD_Ski_Sno"/>
    <property type="match status" value="1"/>
</dbReference>
<reference evidence="4" key="1">
    <citation type="submission" date="2022-11" db="UniProtKB">
        <authorList>
            <consortium name="WormBaseParasite"/>
        </authorList>
    </citation>
    <scope>IDENTIFICATION</scope>
</reference>
<dbReference type="Pfam" id="PF08782">
    <property type="entry name" value="c-SKI_SMAD_bind"/>
    <property type="match status" value="1"/>
</dbReference>
<dbReference type="InterPro" id="IPR009061">
    <property type="entry name" value="DNA-bd_dom_put_sf"/>
</dbReference>
<keyword evidence="3" id="KW-1185">Reference proteome</keyword>
<evidence type="ECO:0000259" key="2">
    <source>
        <dbReference type="SMART" id="SM01046"/>
    </source>
</evidence>
<dbReference type="InterPro" id="IPR014890">
    <property type="entry name" value="c-SKI_SMAD4-bd_dom"/>
</dbReference>
<dbReference type="Gene3D" id="3.10.260.20">
    <property type="entry name" value="Ski"/>
    <property type="match status" value="1"/>
</dbReference>
<dbReference type="InterPro" id="IPR023216">
    <property type="entry name" value="Tscrpt_reg_SKI_SnoN"/>
</dbReference>
<dbReference type="GO" id="GO:0005667">
    <property type="term" value="C:transcription regulator complex"/>
    <property type="evidence" value="ECO:0007669"/>
    <property type="project" value="TreeGrafter"/>
</dbReference>
<dbReference type="GO" id="GO:0005634">
    <property type="term" value="C:nucleus"/>
    <property type="evidence" value="ECO:0007669"/>
    <property type="project" value="TreeGrafter"/>
</dbReference>
<dbReference type="GO" id="GO:0000981">
    <property type="term" value="F:DNA-binding transcription factor activity, RNA polymerase II-specific"/>
    <property type="evidence" value="ECO:0007669"/>
    <property type="project" value="TreeGrafter"/>
</dbReference>
<sequence>MSAAILKLPTCAQLSPMTAESKSLSVDRSQHDVLLNEILQMSQRAPGMLPPVQPTPVLMPADRSVTASERHDTLLAGETISCFVVGGEKRMCFPQIISQVLKDVSLPDVNKAFTELNIHCSVCSREQLETLKVTGVMPMAADSCGLITKTDAERLVHSLLYDRKPNRRRMMLNSDEPRKRAVAVVHDCFGGCQGSFLPDLYMNASSECIECSECQEVFAPDRFVVHSHSEGERSRTCHWGFDSANWRAYIRLPEDMYGEESALEKLNALKQKFHPAAQLSQLKRGAEKVSLGACLRFIVVVLVVRRVPPARALSYLTGHKFERRRLGANGRGAK</sequence>
<dbReference type="AlphaFoldDB" id="A0A914VLF0"/>
<dbReference type="WBParaSite" id="PSAMB.scaffold2119size25249.g16453.t1">
    <property type="protein sequence ID" value="PSAMB.scaffold2119size25249.g16453.t1"/>
    <property type="gene ID" value="PSAMB.scaffold2119size25249.g16453"/>
</dbReference>
<accession>A0A914VLF0</accession>
<evidence type="ECO:0000313" key="3">
    <source>
        <dbReference type="Proteomes" id="UP000887566"/>
    </source>
</evidence>
<feature type="domain" description="c-SKI SMAD4-binding" evidence="2">
    <location>
        <begin position="181"/>
        <end position="274"/>
    </location>
</feature>
<dbReference type="SMART" id="SM01046">
    <property type="entry name" value="c-SKI_SMAD_bind"/>
    <property type="match status" value="1"/>
</dbReference>
<dbReference type="SUPFAM" id="SSF63763">
    <property type="entry name" value="SAND domain-like"/>
    <property type="match status" value="1"/>
</dbReference>
<comment type="similarity">
    <text evidence="1">Belongs to the SKI family.</text>
</comment>
<dbReference type="Proteomes" id="UP000887566">
    <property type="component" value="Unplaced"/>
</dbReference>
<dbReference type="GO" id="GO:0005737">
    <property type="term" value="C:cytoplasm"/>
    <property type="evidence" value="ECO:0007669"/>
    <property type="project" value="TreeGrafter"/>
</dbReference>
<dbReference type="InterPro" id="IPR037000">
    <property type="entry name" value="Ski_DNA-bd_sf"/>
</dbReference>
<dbReference type="GO" id="GO:0000978">
    <property type="term" value="F:RNA polymerase II cis-regulatory region sequence-specific DNA binding"/>
    <property type="evidence" value="ECO:0007669"/>
    <property type="project" value="TreeGrafter"/>
</dbReference>
<dbReference type="GO" id="GO:0046332">
    <property type="term" value="F:SMAD binding"/>
    <property type="evidence" value="ECO:0007669"/>
    <property type="project" value="InterPro"/>
</dbReference>
<dbReference type="PANTHER" id="PTHR10005:SF25">
    <property type="entry name" value="SNO ONCOGENE, ISOFORM B"/>
    <property type="match status" value="1"/>
</dbReference>
<dbReference type="Pfam" id="PF02437">
    <property type="entry name" value="Ski_Sno_DHD"/>
    <property type="match status" value="1"/>
</dbReference>
<name>A0A914VLF0_9BILA</name>
<evidence type="ECO:0000313" key="4">
    <source>
        <dbReference type="WBParaSite" id="PSAMB.scaffold2119size25249.g16453.t1"/>
    </source>
</evidence>
<dbReference type="InterPro" id="IPR003380">
    <property type="entry name" value="SKI/SNO/DAC"/>
</dbReference>